<gene>
    <name evidence="2" type="ORF">dnl_05310</name>
</gene>
<accession>A0A975B3V3</accession>
<reference evidence="2" key="1">
    <citation type="journal article" date="2021" name="Microb. Physiol.">
        <title>Proteogenomic Insights into the Physiology of Marine, Sulfate-Reducing, Filamentous Desulfonema limicola and Desulfonema magnum.</title>
        <authorList>
            <person name="Schnaars V."/>
            <person name="Wohlbrand L."/>
            <person name="Scheve S."/>
            <person name="Hinrichs C."/>
            <person name="Reinhardt R."/>
            <person name="Rabus R."/>
        </authorList>
    </citation>
    <scope>NUCLEOTIDE SEQUENCE</scope>
    <source>
        <strain evidence="2">5ac10</strain>
    </source>
</reference>
<keyword evidence="1" id="KW-0472">Membrane</keyword>
<evidence type="ECO:0000313" key="3">
    <source>
        <dbReference type="Proteomes" id="UP000663720"/>
    </source>
</evidence>
<sequence length="90" mass="10240">MKKNKIIIGAAVLVVVLISFWFIWNFMIPSQDMKKNIKDMQADAVGLERKITHTLYDGTKKIWECKTKIYPFPAQGGGSAFSFIDKDGKK</sequence>
<keyword evidence="1" id="KW-1133">Transmembrane helix</keyword>
<name>A0A975B3V3_9BACT</name>
<keyword evidence="1" id="KW-0812">Transmembrane</keyword>
<proteinExistence type="predicted"/>
<keyword evidence="3" id="KW-1185">Reference proteome</keyword>
<dbReference type="AlphaFoldDB" id="A0A975B3V3"/>
<evidence type="ECO:0000313" key="2">
    <source>
        <dbReference type="EMBL" id="QTA78310.1"/>
    </source>
</evidence>
<dbReference type="KEGG" id="dli:dnl_05310"/>
<organism evidence="2 3">
    <name type="scientific">Desulfonema limicola</name>
    <dbReference type="NCBI Taxonomy" id="45656"/>
    <lineage>
        <taxon>Bacteria</taxon>
        <taxon>Pseudomonadati</taxon>
        <taxon>Thermodesulfobacteriota</taxon>
        <taxon>Desulfobacteria</taxon>
        <taxon>Desulfobacterales</taxon>
        <taxon>Desulfococcaceae</taxon>
        <taxon>Desulfonema</taxon>
    </lineage>
</organism>
<dbReference type="Proteomes" id="UP000663720">
    <property type="component" value="Chromosome"/>
</dbReference>
<protein>
    <submittedName>
        <fullName evidence="2">Uncharacterized protein</fullName>
    </submittedName>
</protein>
<dbReference type="RefSeq" id="WP_207690191.1">
    <property type="nucleotide sequence ID" value="NZ_CP061799.1"/>
</dbReference>
<feature type="transmembrane region" description="Helical" evidence="1">
    <location>
        <begin position="6"/>
        <end position="28"/>
    </location>
</feature>
<evidence type="ECO:0000256" key="1">
    <source>
        <dbReference type="SAM" id="Phobius"/>
    </source>
</evidence>
<dbReference type="EMBL" id="CP061799">
    <property type="protein sequence ID" value="QTA78310.1"/>
    <property type="molecule type" value="Genomic_DNA"/>
</dbReference>